<dbReference type="Proteomes" id="UP000245609">
    <property type="component" value="Unassembled WGS sequence"/>
</dbReference>
<evidence type="ECO:0000256" key="4">
    <source>
        <dbReference type="ARBA" id="ARBA00022792"/>
    </source>
</evidence>
<dbReference type="GO" id="GO:0005743">
    <property type="term" value="C:mitochondrial inner membrane"/>
    <property type="evidence" value="ECO:0007669"/>
    <property type="project" value="UniProtKB-SubCell"/>
</dbReference>
<accession>A0A2T9ZG16</accession>
<evidence type="ECO:0000256" key="3">
    <source>
        <dbReference type="ARBA" id="ARBA00022692"/>
    </source>
</evidence>
<dbReference type="EMBL" id="MBFS01000230">
    <property type="protein sequence ID" value="PVV03477.1"/>
    <property type="molecule type" value="Genomic_DNA"/>
</dbReference>
<evidence type="ECO:0000256" key="10">
    <source>
        <dbReference type="SAM" id="MobiDB-lite"/>
    </source>
</evidence>
<keyword evidence="4" id="KW-0999">Mitochondrion inner membrane</keyword>
<evidence type="ECO:0000256" key="8">
    <source>
        <dbReference type="ARBA" id="ARBA00023136"/>
    </source>
</evidence>
<feature type="region of interest" description="Disordered" evidence="10">
    <location>
        <begin position="737"/>
        <end position="767"/>
    </location>
</feature>
<keyword evidence="5" id="KW-0809">Transit peptide</keyword>
<dbReference type="GO" id="GO:0007005">
    <property type="term" value="P:mitochondrion organization"/>
    <property type="evidence" value="ECO:0007669"/>
    <property type="project" value="InterPro"/>
</dbReference>
<organism evidence="11 12">
    <name type="scientific">Smittium megazygosporum</name>
    <dbReference type="NCBI Taxonomy" id="133381"/>
    <lineage>
        <taxon>Eukaryota</taxon>
        <taxon>Fungi</taxon>
        <taxon>Fungi incertae sedis</taxon>
        <taxon>Zoopagomycota</taxon>
        <taxon>Kickxellomycotina</taxon>
        <taxon>Harpellomycetes</taxon>
        <taxon>Harpellales</taxon>
        <taxon>Legeriomycetaceae</taxon>
        <taxon>Smittium</taxon>
    </lineage>
</organism>
<dbReference type="PANTHER" id="PTHR31068">
    <property type="entry name" value="MITOCHONDRIAL DISTRIBUTION AND MORPHOLOGY PROTEIN 31"/>
    <property type="match status" value="1"/>
</dbReference>
<keyword evidence="3" id="KW-0812">Transmembrane</keyword>
<evidence type="ECO:0000256" key="1">
    <source>
        <dbReference type="ARBA" id="ARBA00004273"/>
    </source>
</evidence>
<comment type="subcellular location">
    <subcellularLocation>
        <location evidence="1">Mitochondrion inner membrane</location>
    </subcellularLocation>
</comment>
<evidence type="ECO:0000313" key="12">
    <source>
        <dbReference type="Proteomes" id="UP000245609"/>
    </source>
</evidence>
<reference evidence="11 12" key="1">
    <citation type="journal article" date="2018" name="MBio">
        <title>Comparative Genomics Reveals the Core Gene Toolbox for the Fungus-Insect Symbiosis.</title>
        <authorList>
            <person name="Wang Y."/>
            <person name="Stata M."/>
            <person name="Wang W."/>
            <person name="Stajich J.E."/>
            <person name="White M.M."/>
            <person name="Moncalvo J.M."/>
        </authorList>
    </citation>
    <scope>NUCLEOTIDE SEQUENCE [LARGE SCALE GENOMIC DNA]</scope>
    <source>
        <strain evidence="11 12">SC-DP-2</strain>
    </source>
</reference>
<evidence type="ECO:0000256" key="2">
    <source>
        <dbReference type="ARBA" id="ARBA00005687"/>
    </source>
</evidence>
<evidence type="ECO:0000256" key="9">
    <source>
        <dbReference type="ARBA" id="ARBA00025191"/>
    </source>
</evidence>
<proteinExistence type="inferred from homology"/>
<dbReference type="AlphaFoldDB" id="A0A2T9ZG16"/>
<name>A0A2T9ZG16_9FUNG</name>
<gene>
    <name evidence="11" type="ORF">BB560_002036</name>
</gene>
<dbReference type="PANTHER" id="PTHR31068:SF0">
    <property type="entry name" value="MITOCHONDRIAL DISTRIBUTION AND MORPHOLOGY PROTEIN 31"/>
    <property type="match status" value="1"/>
</dbReference>
<evidence type="ECO:0000313" key="11">
    <source>
        <dbReference type="EMBL" id="PVV03477.1"/>
    </source>
</evidence>
<comment type="function">
    <text evidence="9">Involved in the organization of the mitochondrial membranes and the global structure of the mitochondria. Also required for mitochondrial distribution and mobility as well as for the maintenance of mitochondrial DNA nucleoids structures.</text>
</comment>
<evidence type="ECO:0000256" key="7">
    <source>
        <dbReference type="ARBA" id="ARBA00023128"/>
    </source>
</evidence>
<protein>
    <recommendedName>
        <fullName evidence="13">Mitochondrial distribution and morphology protein 31</fullName>
    </recommendedName>
</protein>
<dbReference type="GO" id="GO:0000001">
    <property type="term" value="P:mitochondrion inheritance"/>
    <property type="evidence" value="ECO:0007669"/>
    <property type="project" value="InterPro"/>
</dbReference>
<dbReference type="InterPro" id="IPR012571">
    <property type="entry name" value="Mdm31/Mdm32"/>
</dbReference>
<dbReference type="STRING" id="133381.A0A2T9ZG16"/>
<dbReference type="OrthoDB" id="17678at2759"/>
<keyword evidence="6" id="KW-1133">Transmembrane helix</keyword>
<sequence>MYSFYRQKIKSTSPLFNLLPKSVLYDAQAHTSHPRLSRKASLDLEYLDSKSLKYTSKHPLSEPLSVYLNRNKRTTKYCNDPLLFKHPNILLNNFRTSSTSNFPCHFNYVISKYLIGIYLAKKAHIFWNFANSLDAFFESKNQEKKSNSKSEFNLAGLLVFLAGFETVSNKDQCAIENKIKFSDFFALKEALGIDQAGNFDNWDNKTINYSLEDNRICRGKVNSLAKRFYSSGARDIKKARFKRRFESINPLQNDYFKANKVNVISNSVSSAKSQAKATKSLRLAESSSRFRRLGIHLQFILRGGSSGKPWTLDDVFALGSWLIMSNALWILVGTTTFVSVVLFILNNLNFQNSVNKLVSSQLSKSLGITVTIESSIWPKWKAGVITLKNTLIECGPQHALPSASPSADPKNPKEDSLDTNYAYYKIRVGEVDIELSLVRWIDGKGLVKNCFFKGVRGVIDQRHIIYDSSEPYTPSDIRALHKPGYFDFNSVGVEDCMFTMLYPNFKPVSIAIHYGKIGRLRQQWFFYDIMKSYSIVGMYDNSLFSIRRLRRLPQNTTFEPSNPVKSSGEKYSGDKYGYESLDRVDNYTLDLLFDEIEDSLLVATEFKIDNLDISHLNYGVDGPMGWITSGRVDIDSVLLFPSESNLNPSMLIEKIVSDLSTAIDVVVLPSRNEIADVDYSENPLLKFLFNVGFFDTKIVTQIKQKIKENNEAEMERRLRLQRERIFNWRTENNYSNSESVFEDNSTKSAPGQMSNTNLNTSKNYSSDDTLENNVHLHKGTGTGKAKQLNNFHSTLQSNPKGSVFIDLNVEFNNIRAKVPIVTPHLSYVNSALLIRPIVGYMNSHRVNIPIKCTLKLDIDNFDGAWHAYDSGVVELLSKGMGLAFEQLIQDEAERKHRLKKWKLKGGNTKISGANLKSKIPIHLISIKYVMCIWAIP</sequence>
<keyword evidence="7" id="KW-0496">Mitochondrion</keyword>
<comment type="similarity">
    <text evidence="2">Belongs to the MDM31/MDM32 family.</text>
</comment>
<evidence type="ECO:0008006" key="13">
    <source>
        <dbReference type="Google" id="ProtNLM"/>
    </source>
</evidence>
<evidence type="ECO:0000256" key="5">
    <source>
        <dbReference type="ARBA" id="ARBA00022946"/>
    </source>
</evidence>
<keyword evidence="8" id="KW-0472">Membrane</keyword>
<keyword evidence="12" id="KW-1185">Reference proteome</keyword>
<dbReference type="Pfam" id="PF08118">
    <property type="entry name" value="MDM31_MDM32"/>
    <property type="match status" value="1"/>
</dbReference>
<comment type="caution">
    <text evidence="11">The sequence shown here is derived from an EMBL/GenBank/DDBJ whole genome shotgun (WGS) entry which is preliminary data.</text>
</comment>
<evidence type="ECO:0000256" key="6">
    <source>
        <dbReference type="ARBA" id="ARBA00022989"/>
    </source>
</evidence>